<feature type="transmembrane region" description="Helical" evidence="2">
    <location>
        <begin position="58"/>
        <end position="79"/>
    </location>
</feature>
<dbReference type="EMBL" id="MQUQ01000007">
    <property type="protein sequence ID" value="OLZ51682.1"/>
    <property type="molecule type" value="Genomic_DNA"/>
</dbReference>
<keyword evidence="2" id="KW-1133">Transmembrane helix</keyword>
<feature type="transmembrane region" description="Helical" evidence="2">
    <location>
        <begin position="85"/>
        <end position="110"/>
    </location>
</feature>
<dbReference type="AlphaFoldDB" id="A0A1R0KU75"/>
<gene>
    <name evidence="3" type="ORF">BS329_15570</name>
</gene>
<evidence type="ECO:0008006" key="5">
    <source>
        <dbReference type="Google" id="ProtNLM"/>
    </source>
</evidence>
<name>A0A1R0KU75_9PSEU</name>
<proteinExistence type="predicted"/>
<feature type="region of interest" description="Disordered" evidence="1">
    <location>
        <begin position="134"/>
        <end position="219"/>
    </location>
</feature>
<feature type="transmembrane region" description="Helical" evidence="2">
    <location>
        <begin position="16"/>
        <end position="37"/>
    </location>
</feature>
<reference evidence="3 4" key="1">
    <citation type="submission" date="2016-01" db="EMBL/GenBank/DDBJ databases">
        <title>Amycolatopsis coloradensis genome sequencing and assembly.</title>
        <authorList>
            <person name="Mayilraj S."/>
        </authorList>
    </citation>
    <scope>NUCLEOTIDE SEQUENCE [LARGE SCALE GENOMIC DNA]</scope>
    <source>
        <strain evidence="3 4">DSM 44225</strain>
    </source>
</reference>
<keyword evidence="2" id="KW-0472">Membrane</keyword>
<feature type="region of interest" description="Disordered" evidence="1">
    <location>
        <begin position="237"/>
        <end position="259"/>
    </location>
</feature>
<dbReference type="Proteomes" id="UP000187486">
    <property type="component" value="Unassembled WGS sequence"/>
</dbReference>
<keyword evidence="2" id="KW-0812">Transmembrane</keyword>
<evidence type="ECO:0000313" key="4">
    <source>
        <dbReference type="Proteomes" id="UP000187486"/>
    </source>
</evidence>
<sequence>MIVVGFVGQIVGFGKLFGGTLAAYLVALIIGGAFELVMVSFGDKALAMRVEGYKTRQWIPFLIASAISAITAAAINLHHWSSVDITAAAIIGGTAFFGYIGHIFSGFVAGTKYKRERGARDKVLLEIADEQRREADALRKQEEKRIRETTQAADPGPARQSSPPPVTVTATARQPARDKPRTKRQQSTSGNEPSEERRLKKEVALPWMLAQPERPGPAEVNRHFEKQGYAPVNSSTIRRWWPEHGPRPEVTRDAGSAST</sequence>
<keyword evidence="4" id="KW-1185">Reference proteome</keyword>
<evidence type="ECO:0000256" key="1">
    <source>
        <dbReference type="SAM" id="MobiDB-lite"/>
    </source>
</evidence>
<feature type="compositionally biased region" description="Basic and acidic residues" evidence="1">
    <location>
        <begin position="194"/>
        <end position="203"/>
    </location>
</feature>
<feature type="compositionally biased region" description="Basic and acidic residues" evidence="1">
    <location>
        <begin position="240"/>
        <end position="252"/>
    </location>
</feature>
<comment type="caution">
    <text evidence="3">The sequence shown here is derived from an EMBL/GenBank/DDBJ whole genome shotgun (WGS) entry which is preliminary data.</text>
</comment>
<organism evidence="3 4">
    <name type="scientific">Amycolatopsis coloradensis</name>
    <dbReference type="NCBI Taxonomy" id="76021"/>
    <lineage>
        <taxon>Bacteria</taxon>
        <taxon>Bacillati</taxon>
        <taxon>Actinomycetota</taxon>
        <taxon>Actinomycetes</taxon>
        <taxon>Pseudonocardiales</taxon>
        <taxon>Pseudonocardiaceae</taxon>
        <taxon>Amycolatopsis</taxon>
    </lineage>
</organism>
<evidence type="ECO:0000313" key="3">
    <source>
        <dbReference type="EMBL" id="OLZ51682.1"/>
    </source>
</evidence>
<protein>
    <recommendedName>
        <fullName evidence="5">DUF2637 domain-containing protein</fullName>
    </recommendedName>
</protein>
<accession>A0A1R0KU75</accession>
<evidence type="ECO:0000256" key="2">
    <source>
        <dbReference type="SAM" id="Phobius"/>
    </source>
</evidence>
<feature type="compositionally biased region" description="Basic and acidic residues" evidence="1">
    <location>
        <begin position="134"/>
        <end position="148"/>
    </location>
</feature>